<proteinExistence type="predicted"/>
<protein>
    <submittedName>
        <fullName evidence="1">Uncharacterized protein</fullName>
    </submittedName>
</protein>
<dbReference type="EMBL" id="GBXM01093504">
    <property type="protein sequence ID" value="JAH15073.1"/>
    <property type="molecule type" value="Transcribed_RNA"/>
</dbReference>
<reference evidence="1" key="1">
    <citation type="submission" date="2014-11" db="EMBL/GenBank/DDBJ databases">
        <authorList>
            <person name="Amaro Gonzalez C."/>
        </authorList>
    </citation>
    <scope>NUCLEOTIDE SEQUENCE</scope>
</reference>
<organism evidence="1">
    <name type="scientific">Anguilla anguilla</name>
    <name type="common">European freshwater eel</name>
    <name type="synonym">Muraena anguilla</name>
    <dbReference type="NCBI Taxonomy" id="7936"/>
    <lineage>
        <taxon>Eukaryota</taxon>
        <taxon>Metazoa</taxon>
        <taxon>Chordata</taxon>
        <taxon>Craniata</taxon>
        <taxon>Vertebrata</taxon>
        <taxon>Euteleostomi</taxon>
        <taxon>Actinopterygii</taxon>
        <taxon>Neopterygii</taxon>
        <taxon>Teleostei</taxon>
        <taxon>Anguilliformes</taxon>
        <taxon>Anguillidae</taxon>
        <taxon>Anguilla</taxon>
    </lineage>
</organism>
<evidence type="ECO:0000313" key="1">
    <source>
        <dbReference type="EMBL" id="JAH15073.1"/>
    </source>
</evidence>
<sequence>MSEPNGSVCERRTGVGESAPEIFELWATLR</sequence>
<name>A0A0E9QG19_ANGAN</name>
<dbReference type="AlphaFoldDB" id="A0A0E9QG19"/>
<reference evidence="1" key="2">
    <citation type="journal article" date="2015" name="Fish Shellfish Immunol.">
        <title>Early steps in the European eel (Anguilla anguilla)-Vibrio vulnificus interaction in the gills: Role of the RtxA13 toxin.</title>
        <authorList>
            <person name="Callol A."/>
            <person name="Pajuelo D."/>
            <person name="Ebbesson L."/>
            <person name="Teles M."/>
            <person name="MacKenzie S."/>
            <person name="Amaro C."/>
        </authorList>
    </citation>
    <scope>NUCLEOTIDE SEQUENCE</scope>
</reference>
<accession>A0A0E9QG19</accession>